<organism evidence="1 2">
    <name type="scientific">Panagrolaimus sp. JU765</name>
    <dbReference type="NCBI Taxonomy" id="591449"/>
    <lineage>
        <taxon>Eukaryota</taxon>
        <taxon>Metazoa</taxon>
        <taxon>Ecdysozoa</taxon>
        <taxon>Nematoda</taxon>
        <taxon>Chromadorea</taxon>
        <taxon>Rhabditida</taxon>
        <taxon>Tylenchina</taxon>
        <taxon>Panagrolaimomorpha</taxon>
        <taxon>Panagrolaimoidea</taxon>
        <taxon>Panagrolaimidae</taxon>
        <taxon>Panagrolaimus</taxon>
    </lineage>
</organism>
<protein>
    <submittedName>
        <fullName evidence="2">Dynein light chain</fullName>
    </submittedName>
</protein>
<proteinExistence type="predicted"/>
<dbReference type="WBParaSite" id="JU765_v2.g6438.t1">
    <property type="protein sequence ID" value="JU765_v2.g6438.t1"/>
    <property type="gene ID" value="JU765_v2.g6438"/>
</dbReference>
<name>A0AC34RG67_9BILA</name>
<reference evidence="2" key="1">
    <citation type="submission" date="2022-11" db="UniProtKB">
        <authorList>
            <consortium name="WormBaseParasite"/>
        </authorList>
    </citation>
    <scope>IDENTIFICATION</scope>
</reference>
<evidence type="ECO:0000313" key="1">
    <source>
        <dbReference type="Proteomes" id="UP000887576"/>
    </source>
</evidence>
<dbReference type="Proteomes" id="UP000887576">
    <property type="component" value="Unplaced"/>
</dbReference>
<accession>A0AC34RG67</accession>
<evidence type="ECO:0000313" key="2">
    <source>
        <dbReference type="WBParaSite" id="JU765_v2.g6438.t1"/>
    </source>
</evidence>
<sequence>MTKDYSRDDGEPRITLRIVDIDNKKAQYAQQVCRELLLSGQTNEKMIAATLKREFDDHFGPTWHCVVGSAFGAHISHRDNHFLYFFIETFGVMIFKSV</sequence>